<comment type="similarity">
    <text evidence="1 9">Belongs to the peptidase S11 family.</text>
</comment>
<keyword evidence="5" id="KW-0573">Peptidoglycan synthesis</keyword>
<keyword evidence="2" id="KW-0732">Signal</keyword>
<sequence length="413" mass="42495">MAGLSLRLGLGLQRPASGGGAGPLLISGAPATTATDEQPYAGFDASASGGVAPYSYSLVGTWPAGISINSSTGAVSGTPTEAGSFASLSVRVTDAETDTADLDSFTLVVSALPSGPTVNADHVFVRDITAGSTLYGKAPDTQCDYPASVTKLMTALIVLRNKRSALSDTVTVQSGDLLSASYSQMGLLANDVITFTDLLHGMLLPSGGDACQAAARIVGDLLTASGGVARFVTEMNTVADELGMAGTSYANTWGFAEANHYSTARDVGLLMEEVLSEPALSGILDKSVYSATITGANARTIFMSSSNPILEDEGVIGGKTGTWIDTTPDPDINVYNLANAWQAPNGNTIVVVTLQSDTGADRQDDQRDLIAQLPTDYPYLATTTGNGEGFVLLEDGASRVLLEDGSSRVLLEG</sequence>
<dbReference type="GO" id="GO:0008360">
    <property type="term" value="P:regulation of cell shape"/>
    <property type="evidence" value="ECO:0007669"/>
    <property type="project" value="UniProtKB-KW"/>
</dbReference>
<evidence type="ECO:0000256" key="1">
    <source>
        <dbReference type="ARBA" id="ARBA00007164"/>
    </source>
</evidence>
<dbReference type="RefSeq" id="WP_132075952.1">
    <property type="nucleotide sequence ID" value="NZ_SLVU01000008.1"/>
</dbReference>
<dbReference type="GO" id="GO:0006508">
    <property type="term" value="P:proteolysis"/>
    <property type="evidence" value="ECO:0007669"/>
    <property type="project" value="InterPro"/>
</dbReference>
<dbReference type="SUPFAM" id="SSF49313">
    <property type="entry name" value="Cadherin-like"/>
    <property type="match status" value="1"/>
</dbReference>
<dbReference type="GO" id="GO:0005509">
    <property type="term" value="F:calcium ion binding"/>
    <property type="evidence" value="ECO:0007669"/>
    <property type="project" value="InterPro"/>
</dbReference>
<evidence type="ECO:0000256" key="3">
    <source>
        <dbReference type="ARBA" id="ARBA00022801"/>
    </source>
</evidence>
<keyword evidence="3" id="KW-0378">Hydrolase</keyword>
<comment type="caution">
    <text evidence="11">The sequence shown here is derived from an EMBL/GenBank/DDBJ whole genome shotgun (WGS) entry which is preliminary data.</text>
</comment>
<proteinExistence type="inferred from homology"/>
<evidence type="ECO:0000256" key="5">
    <source>
        <dbReference type="ARBA" id="ARBA00022984"/>
    </source>
</evidence>
<dbReference type="Pfam" id="PF00768">
    <property type="entry name" value="Peptidase_S11"/>
    <property type="match status" value="1"/>
</dbReference>
<dbReference type="GO" id="GO:0009002">
    <property type="term" value="F:serine-type D-Ala-D-Ala carboxypeptidase activity"/>
    <property type="evidence" value="ECO:0007669"/>
    <property type="project" value="InterPro"/>
</dbReference>
<dbReference type="GO" id="GO:0016020">
    <property type="term" value="C:membrane"/>
    <property type="evidence" value="ECO:0007669"/>
    <property type="project" value="InterPro"/>
</dbReference>
<evidence type="ECO:0000256" key="8">
    <source>
        <dbReference type="PIRSR" id="PIRSR618044-2"/>
    </source>
</evidence>
<dbReference type="PANTHER" id="PTHR21581">
    <property type="entry name" value="D-ALANYL-D-ALANINE CARBOXYPEPTIDASE"/>
    <property type="match status" value="1"/>
</dbReference>
<dbReference type="InterPro" id="IPR015919">
    <property type="entry name" value="Cadherin-like_sf"/>
</dbReference>
<dbReference type="InterPro" id="IPR012338">
    <property type="entry name" value="Beta-lactam/transpept-like"/>
</dbReference>
<organism evidence="11 12">
    <name type="scientific">Sinorhizobium americanum</name>
    <dbReference type="NCBI Taxonomy" id="194963"/>
    <lineage>
        <taxon>Bacteria</taxon>
        <taxon>Pseudomonadati</taxon>
        <taxon>Pseudomonadota</taxon>
        <taxon>Alphaproteobacteria</taxon>
        <taxon>Hyphomicrobiales</taxon>
        <taxon>Rhizobiaceae</taxon>
        <taxon>Sinorhizobium/Ensifer group</taxon>
        <taxon>Sinorhizobium</taxon>
    </lineage>
</organism>
<dbReference type="AlphaFoldDB" id="A0A4R2BTV2"/>
<evidence type="ECO:0000256" key="9">
    <source>
        <dbReference type="RuleBase" id="RU004016"/>
    </source>
</evidence>
<dbReference type="GO" id="GO:0009252">
    <property type="term" value="P:peptidoglycan biosynthetic process"/>
    <property type="evidence" value="ECO:0007669"/>
    <property type="project" value="UniProtKB-KW"/>
</dbReference>
<protein>
    <submittedName>
        <fullName evidence="11">Putative Ig domain-containing protein</fullName>
    </submittedName>
</protein>
<evidence type="ECO:0000256" key="2">
    <source>
        <dbReference type="ARBA" id="ARBA00022729"/>
    </source>
</evidence>
<evidence type="ECO:0000313" key="11">
    <source>
        <dbReference type="EMBL" id="TCN30355.1"/>
    </source>
</evidence>
<feature type="active site" description="Acyl-ester intermediate" evidence="7">
    <location>
        <position position="148"/>
    </location>
</feature>
<evidence type="ECO:0000256" key="7">
    <source>
        <dbReference type="PIRSR" id="PIRSR618044-1"/>
    </source>
</evidence>
<dbReference type="InterPro" id="IPR018044">
    <property type="entry name" value="Peptidase_S11"/>
</dbReference>
<evidence type="ECO:0000256" key="6">
    <source>
        <dbReference type="ARBA" id="ARBA00023316"/>
    </source>
</evidence>
<dbReference type="PANTHER" id="PTHR21581:SF6">
    <property type="entry name" value="TRAFFICKING PROTEIN PARTICLE COMPLEX SUBUNIT 12"/>
    <property type="match status" value="1"/>
</dbReference>
<feature type="active site" evidence="7">
    <location>
        <position position="206"/>
    </location>
</feature>
<dbReference type="Gene3D" id="2.60.40.10">
    <property type="entry name" value="Immunoglobulins"/>
    <property type="match status" value="1"/>
</dbReference>
<keyword evidence="6" id="KW-0961">Cell wall biogenesis/degradation</keyword>
<name>A0A4R2BTV2_9HYPH</name>
<evidence type="ECO:0000256" key="4">
    <source>
        <dbReference type="ARBA" id="ARBA00022960"/>
    </source>
</evidence>
<dbReference type="Gene3D" id="3.40.710.10">
    <property type="entry name" value="DD-peptidase/beta-lactamase superfamily"/>
    <property type="match status" value="1"/>
</dbReference>
<dbReference type="InterPro" id="IPR013783">
    <property type="entry name" value="Ig-like_fold"/>
</dbReference>
<feature type="domain" description="Peptidase S11 D-alanyl-D-alanine carboxypeptidase A N-terminal" evidence="10">
    <location>
        <begin position="114"/>
        <end position="322"/>
    </location>
</feature>
<feature type="active site" description="Proton acceptor" evidence="7">
    <location>
        <position position="151"/>
    </location>
</feature>
<keyword evidence="4" id="KW-0133">Cell shape</keyword>
<evidence type="ECO:0000259" key="10">
    <source>
        <dbReference type="Pfam" id="PF00768"/>
    </source>
</evidence>
<dbReference type="EMBL" id="SLVU01000008">
    <property type="protein sequence ID" value="TCN30355.1"/>
    <property type="molecule type" value="Genomic_DNA"/>
</dbReference>
<evidence type="ECO:0000313" key="12">
    <source>
        <dbReference type="Proteomes" id="UP000295043"/>
    </source>
</evidence>
<accession>A0A4R2BTV2</accession>
<dbReference type="InterPro" id="IPR001967">
    <property type="entry name" value="Peptidase_S11_N"/>
</dbReference>
<dbReference type="Pfam" id="PF05345">
    <property type="entry name" value="He_PIG"/>
    <property type="match status" value="1"/>
</dbReference>
<dbReference type="SUPFAM" id="SSF56601">
    <property type="entry name" value="beta-lactamase/transpeptidase-like"/>
    <property type="match status" value="1"/>
</dbReference>
<dbReference type="GO" id="GO:0071555">
    <property type="term" value="P:cell wall organization"/>
    <property type="evidence" value="ECO:0007669"/>
    <property type="project" value="UniProtKB-KW"/>
</dbReference>
<feature type="binding site" evidence="8">
    <location>
        <position position="319"/>
    </location>
    <ligand>
        <name>substrate</name>
    </ligand>
</feature>
<gene>
    <name evidence="11" type="ORF">EV184_108229</name>
</gene>
<dbReference type="PRINTS" id="PR00725">
    <property type="entry name" value="DADACBPTASE1"/>
</dbReference>
<dbReference type="Proteomes" id="UP000295043">
    <property type="component" value="Unassembled WGS sequence"/>
</dbReference>
<reference evidence="11 12" key="1">
    <citation type="submission" date="2019-03" db="EMBL/GenBank/DDBJ databases">
        <title>Genomic Encyclopedia of Type Strains, Phase IV (KMG-V): Genome sequencing to study the core and pangenomes of soil and plant-associated prokaryotes.</title>
        <authorList>
            <person name="Whitman W."/>
        </authorList>
    </citation>
    <scope>NUCLEOTIDE SEQUENCE [LARGE SCALE GENOMIC DNA]</scope>
    <source>
        <strain evidence="11 12">23C40</strain>
    </source>
</reference>